<keyword evidence="3" id="KW-1185">Reference proteome</keyword>
<organism evidence="2 3">
    <name type="scientific">Hwanghaeella grinnelliae</name>
    <dbReference type="NCBI Taxonomy" id="2500179"/>
    <lineage>
        <taxon>Bacteria</taxon>
        <taxon>Pseudomonadati</taxon>
        <taxon>Pseudomonadota</taxon>
        <taxon>Alphaproteobacteria</taxon>
        <taxon>Rhodospirillales</taxon>
        <taxon>Rhodospirillaceae</taxon>
        <taxon>Hwanghaeella</taxon>
    </lineage>
</organism>
<keyword evidence="1" id="KW-0238">DNA-binding</keyword>
<dbReference type="NCBIfam" id="TIGR02607">
    <property type="entry name" value="antidote_HigA"/>
    <property type="match status" value="1"/>
</dbReference>
<dbReference type="InterPro" id="IPR010982">
    <property type="entry name" value="Lambda_DNA-bd_dom_sf"/>
</dbReference>
<gene>
    <name evidence="2" type="primary">higA</name>
    <name evidence="2" type="ORF">EOI86_05590</name>
</gene>
<accession>A0A3S2WBP0</accession>
<reference evidence="3" key="1">
    <citation type="submission" date="2019-01" db="EMBL/GenBank/DDBJ databases">
        <title>Gri0909 isolated from a small marine red alga.</title>
        <authorList>
            <person name="Kim J."/>
            <person name="Jeong S.E."/>
            <person name="Jeon C.O."/>
        </authorList>
    </citation>
    <scope>NUCLEOTIDE SEQUENCE [LARGE SCALE GENOMIC DNA]</scope>
    <source>
        <strain evidence="3">Gri0909</strain>
    </source>
</reference>
<comment type="caution">
    <text evidence="2">The sequence shown here is derived from an EMBL/GenBank/DDBJ whole genome shotgun (WGS) entry which is preliminary data.</text>
</comment>
<evidence type="ECO:0000313" key="2">
    <source>
        <dbReference type="EMBL" id="RVU38744.1"/>
    </source>
</evidence>
<evidence type="ECO:0000256" key="1">
    <source>
        <dbReference type="ARBA" id="ARBA00023125"/>
    </source>
</evidence>
<dbReference type="OrthoDB" id="3174593at2"/>
<name>A0A3S2WBP0_9PROT</name>
<evidence type="ECO:0000313" key="3">
    <source>
        <dbReference type="Proteomes" id="UP000287447"/>
    </source>
</evidence>
<dbReference type="Proteomes" id="UP000287447">
    <property type="component" value="Unassembled WGS sequence"/>
</dbReference>
<dbReference type="GO" id="GO:0003677">
    <property type="term" value="F:DNA binding"/>
    <property type="evidence" value="ECO:0007669"/>
    <property type="project" value="UniProtKB-KW"/>
</dbReference>
<dbReference type="Gene3D" id="1.10.260.40">
    <property type="entry name" value="lambda repressor-like DNA-binding domains"/>
    <property type="match status" value="1"/>
</dbReference>
<dbReference type="EMBL" id="SADE01000001">
    <property type="protein sequence ID" value="RVU38744.1"/>
    <property type="molecule type" value="Genomic_DNA"/>
</dbReference>
<sequence length="61" mass="6823">MLSTYCWRGITADTALRLAKCFGTTPEFWMNLQFAHDLSRASAESGRDINRQVEPLSDATA</sequence>
<dbReference type="SUPFAM" id="SSF47413">
    <property type="entry name" value="lambda repressor-like DNA-binding domains"/>
    <property type="match status" value="1"/>
</dbReference>
<dbReference type="PANTHER" id="PTHR36924:SF1">
    <property type="entry name" value="ANTITOXIN HIGA-1"/>
    <property type="match status" value="1"/>
</dbReference>
<dbReference type="PANTHER" id="PTHR36924">
    <property type="entry name" value="ANTITOXIN HIGA-1"/>
    <property type="match status" value="1"/>
</dbReference>
<protein>
    <submittedName>
        <fullName evidence="2">Addiction module antidote protein, HigA family</fullName>
    </submittedName>
</protein>
<proteinExistence type="predicted"/>
<dbReference type="RefSeq" id="WP_127764116.1">
    <property type="nucleotide sequence ID" value="NZ_SADE01000001.1"/>
</dbReference>
<dbReference type="AlphaFoldDB" id="A0A3S2WBP0"/>
<dbReference type="InterPro" id="IPR013430">
    <property type="entry name" value="Toxin_antidote_HigA"/>
</dbReference>